<reference evidence="1" key="1">
    <citation type="journal article" date="2014" name="Int. J. Syst. Evol. Microbiol.">
        <title>Complete genome sequence of Corynebacterium casei LMG S-19264T (=DSM 44701T), isolated from a smear-ripened cheese.</title>
        <authorList>
            <consortium name="US DOE Joint Genome Institute (JGI-PGF)"/>
            <person name="Walter F."/>
            <person name="Albersmeier A."/>
            <person name="Kalinowski J."/>
            <person name="Ruckert C."/>
        </authorList>
    </citation>
    <scope>NUCLEOTIDE SEQUENCE</scope>
    <source>
        <strain evidence="1">JCM 10088</strain>
    </source>
</reference>
<name>A0A830GUD1_9CREN</name>
<protein>
    <recommendedName>
        <fullName evidence="3">Rubrerythrin diiron-binding domain-containing protein</fullName>
    </recommendedName>
</protein>
<evidence type="ECO:0000313" key="2">
    <source>
        <dbReference type="Proteomes" id="UP000610960"/>
    </source>
</evidence>
<evidence type="ECO:0008006" key="3">
    <source>
        <dbReference type="Google" id="ProtNLM"/>
    </source>
</evidence>
<organism evidence="1 2">
    <name type="scientific">Thermocladium modestius</name>
    <dbReference type="NCBI Taxonomy" id="62609"/>
    <lineage>
        <taxon>Archaea</taxon>
        <taxon>Thermoproteota</taxon>
        <taxon>Thermoprotei</taxon>
        <taxon>Thermoproteales</taxon>
        <taxon>Thermoproteaceae</taxon>
        <taxon>Thermocladium</taxon>
    </lineage>
</organism>
<proteinExistence type="predicted"/>
<comment type="caution">
    <text evidence="1">The sequence shown here is derived from an EMBL/GenBank/DDBJ whole genome shotgun (WGS) entry which is preliminary data.</text>
</comment>
<dbReference type="RefSeq" id="WP_188596048.1">
    <property type="nucleotide sequence ID" value="NZ_BMNL01000002.1"/>
</dbReference>
<accession>A0A830GUD1</accession>
<dbReference type="EMBL" id="BMNL01000002">
    <property type="protein sequence ID" value="GGP20086.1"/>
    <property type="molecule type" value="Genomic_DNA"/>
</dbReference>
<dbReference type="Gene3D" id="1.20.5.420">
    <property type="entry name" value="Immunoglobulin FC, subunit C"/>
    <property type="match status" value="1"/>
</dbReference>
<dbReference type="AlphaFoldDB" id="A0A830GUD1"/>
<reference evidence="1" key="2">
    <citation type="submission" date="2020-09" db="EMBL/GenBank/DDBJ databases">
        <authorList>
            <person name="Sun Q."/>
            <person name="Ohkuma M."/>
        </authorList>
    </citation>
    <scope>NUCLEOTIDE SEQUENCE</scope>
    <source>
        <strain evidence="1">JCM 10088</strain>
    </source>
</reference>
<evidence type="ECO:0000313" key="1">
    <source>
        <dbReference type="EMBL" id="GGP20086.1"/>
    </source>
</evidence>
<dbReference type="InterPro" id="IPR009078">
    <property type="entry name" value="Ferritin-like_SF"/>
</dbReference>
<dbReference type="SUPFAM" id="SSF47240">
    <property type="entry name" value="Ferritin-like"/>
    <property type="match status" value="1"/>
</dbReference>
<keyword evidence="2" id="KW-1185">Reference proteome</keyword>
<sequence length="142" mass="15972">MDLEELRRKAERALQAEARALSSLLEISRNAGEETAELLSTVIFETALHMEIMRGIMTAVDLTRRAGESGFRGSAGLSDVRRELGKQDEIEREAYELYLDLAKTEENSFVRELFNAIARDEEVHHALLKYVESRALSGPPHG</sequence>
<dbReference type="Proteomes" id="UP000610960">
    <property type="component" value="Unassembled WGS sequence"/>
</dbReference>
<gene>
    <name evidence="1" type="ORF">GCM10007981_06740</name>
</gene>